<feature type="compositionally biased region" description="Low complexity" evidence="6">
    <location>
        <begin position="972"/>
        <end position="988"/>
    </location>
</feature>
<feature type="compositionally biased region" description="Basic and acidic residues" evidence="6">
    <location>
        <begin position="1556"/>
        <end position="1576"/>
    </location>
</feature>
<dbReference type="Pfam" id="PF13771">
    <property type="entry name" value="zf-HC5HC2H"/>
    <property type="match status" value="1"/>
</dbReference>
<accession>A0A9W7AMJ6</accession>
<feature type="compositionally biased region" description="Acidic residues" evidence="6">
    <location>
        <begin position="1577"/>
        <end position="1589"/>
    </location>
</feature>
<dbReference type="PANTHER" id="PTHR13793:SF107">
    <property type="entry name" value="BROMODOMAIN-CONTAINING PROTEIN HOMOLOG"/>
    <property type="match status" value="1"/>
</dbReference>
<keyword evidence="3" id="KW-0862">Zinc</keyword>
<organism evidence="9 10">
    <name type="scientific">Triparma strigata</name>
    <dbReference type="NCBI Taxonomy" id="1606541"/>
    <lineage>
        <taxon>Eukaryota</taxon>
        <taxon>Sar</taxon>
        <taxon>Stramenopiles</taxon>
        <taxon>Ochrophyta</taxon>
        <taxon>Bolidophyceae</taxon>
        <taxon>Parmales</taxon>
        <taxon>Triparmaceae</taxon>
        <taxon>Triparma</taxon>
    </lineage>
</organism>
<dbReference type="GO" id="GO:0008270">
    <property type="term" value="F:zinc ion binding"/>
    <property type="evidence" value="ECO:0007669"/>
    <property type="project" value="UniProtKB-KW"/>
</dbReference>
<feature type="compositionally biased region" description="Low complexity" evidence="6">
    <location>
        <begin position="200"/>
        <end position="229"/>
    </location>
</feature>
<feature type="region of interest" description="Disordered" evidence="6">
    <location>
        <begin position="1"/>
        <end position="54"/>
    </location>
</feature>
<feature type="domain" description="CXXC-type" evidence="8">
    <location>
        <begin position="136"/>
        <end position="183"/>
    </location>
</feature>
<dbReference type="PROSITE" id="PS01359">
    <property type="entry name" value="ZF_PHD_1"/>
    <property type="match status" value="1"/>
</dbReference>
<dbReference type="SMART" id="SM00249">
    <property type="entry name" value="PHD"/>
    <property type="match status" value="4"/>
</dbReference>
<evidence type="ECO:0000256" key="3">
    <source>
        <dbReference type="ARBA" id="ARBA00022833"/>
    </source>
</evidence>
<dbReference type="PANTHER" id="PTHR13793">
    <property type="entry name" value="PHD FINGER PROTEINS"/>
    <property type="match status" value="1"/>
</dbReference>
<dbReference type="Gene3D" id="3.30.40.10">
    <property type="entry name" value="Zinc/RING finger domain, C3HC4 (zinc finger)"/>
    <property type="match status" value="2"/>
</dbReference>
<evidence type="ECO:0000259" key="8">
    <source>
        <dbReference type="PROSITE" id="PS51058"/>
    </source>
</evidence>
<keyword evidence="1" id="KW-0479">Metal-binding</keyword>
<evidence type="ECO:0000256" key="6">
    <source>
        <dbReference type="SAM" id="MobiDB-lite"/>
    </source>
</evidence>
<evidence type="ECO:0000256" key="2">
    <source>
        <dbReference type="ARBA" id="ARBA00022771"/>
    </source>
</evidence>
<dbReference type="Pfam" id="PF13831">
    <property type="entry name" value="PHD_2"/>
    <property type="match status" value="1"/>
</dbReference>
<evidence type="ECO:0000313" key="10">
    <source>
        <dbReference type="Proteomes" id="UP001165085"/>
    </source>
</evidence>
<feature type="domain" description="PHD-type" evidence="7">
    <location>
        <begin position="596"/>
        <end position="646"/>
    </location>
</feature>
<dbReference type="Proteomes" id="UP001165085">
    <property type="component" value="Unassembled WGS sequence"/>
</dbReference>
<feature type="region of interest" description="Disordered" evidence="6">
    <location>
        <begin position="1218"/>
        <end position="1268"/>
    </location>
</feature>
<gene>
    <name evidence="9" type="ORF">TrST_g3913</name>
</gene>
<dbReference type="InterPro" id="IPR001965">
    <property type="entry name" value="Znf_PHD"/>
</dbReference>
<feature type="compositionally biased region" description="Basic and acidic residues" evidence="6">
    <location>
        <begin position="1257"/>
        <end position="1268"/>
    </location>
</feature>
<dbReference type="InterPro" id="IPR019787">
    <property type="entry name" value="Znf_PHD-finger"/>
</dbReference>
<dbReference type="InterPro" id="IPR011011">
    <property type="entry name" value="Znf_FYVE_PHD"/>
</dbReference>
<feature type="domain" description="PHD-type" evidence="7">
    <location>
        <begin position="863"/>
        <end position="925"/>
    </location>
</feature>
<keyword evidence="4" id="KW-0238">DNA-binding</keyword>
<dbReference type="CDD" id="cd15489">
    <property type="entry name" value="PHD_SF"/>
    <property type="match status" value="1"/>
</dbReference>
<feature type="compositionally biased region" description="Acidic residues" evidence="6">
    <location>
        <begin position="1452"/>
        <end position="1477"/>
    </location>
</feature>
<dbReference type="Pfam" id="PF02008">
    <property type="entry name" value="zf-CXXC"/>
    <property type="match status" value="1"/>
</dbReference>
<evidence type="ECO:0000313" key="9">
    <source>
        <dbReference type="EMBL" id="GMH70495.1"/>
    </source>
</evidence>
<feature type="region of interest" description="Disordered" evidence="6">
    <location>
        <begin position="950"/>
        <end position="1012"/>
    </location>
</feature>
<feature type="region of interest" description="Disordered" evidence="6">
    <location>
        <begin position="1524"/>
        <end position="1589"/>
    </location>
</feature>
<keyword evidence="2 5" id="KW-0863">Zinc-finger</keyword>
<dbReference type="PROSITE" id="PS50016">
    <property type="entry name" value="ZF_PHD_2"/>
    <property type="match status" value="2"/>
</dbReference>
<dbReference type="OrthoDB" id="20839at2759"/>
<proteinExistence type="predicted"/>
<dbReference type="PROSITE" id="PS51058">
    <property type="entry name" value="ZF_CXXC"/>
    <property type="match status" value="1"/>
</dbReference>
<dbReference type="InterPro" id="IPR002857">
    <property type="entry name" value="Znf_CXXC"/>
</dbReference>
<reference evidence="10" key="1">
    <citation type="journal article" date="2023" name="Commun. Biol.">
        <title>Genome analysis of Parmales, the sister group of diatoms, reveals the evolutionary specialization of diatoms from phago-mixotrophs to photoautotrophs.</title>
        <authorList>
            <person name="Ban H."/>
            <person name="Sato S."/>
            <person name="Yoshikawa S."/>
            <person name="Yamada K."/>
            <person name="Nakamura Y."/>
            <person name="Ichinomiya M."/>
            <person name="Sato N."/>
            <person name="Blanc-Mathieu R."/>
            <person name="Endo H."/>
            <person name="Kuwata A."/>
            <person name="Ogata H."/>
        </authorList>
    </citation>
    <scope>NUCLEOTIDE SEQUENCE [LARGE SCALE GENOMIC DNA]</scope>
    <source>
        <strain evidence="10">NIES 3701</strain>
    </source>
</reference>
<evidence type="ECO:0000256" key="5">
    <source>
        <dbReference type="PROSITE-ProRule" id="PRU00146"/>
    </source>
</evidence>
<dbReference type="SUPFAM" id="SSF57903">
    <property type="entry name" value="FYVE/PHD zinc finger"/>
    <property type="match status" value="2"/>
</dbReference>
<feature type="region of interest" description="Disordered" evidence="6">
    <location>
        <begin position="1396"/>
        <end position="1492"/>
    </location>
</feature>
<dbReference type="InterPro" id="IPR050701">
    <property type="entry name" value="Histone_Mod_Regulator"/>
</dbReference>
<dbReference type="CDD" id="cd15492">
    <property type="entry name" value="PHD_BRPF_JADE_like"/>
    <property type="match status" value="1"/>
</dbReference>
<dbReference type="InterPro" id="IPR013083">
    <property type="entry name" value="Znf_RING/FYVE/PHD"/>
</dbReference>
<feature type="region of interest" description="Disordered" evidence="6">
    <location>
        <begin position="273"/>
        <end position="296"/>
    </location>
</feature>
<dbReference type="EMBL" id="BRXY01000140">
    <property type="protein sequence ID" value="GMH70495.1"/>
    <property type="molecule type" value="Genomic_DNA"/>
</dbReference>
<evidence type="ECO:0000259" key="7">
    <source>
        <dbReference type="PROSITE" id="PS50016"/>
    </source>
</evidence>
<sequence>MSDPPPPPSSANSFHPSPSLPTDLGSSSLPPQQITKPLTGTQDSLATLTPPGLDSIPDKVWSELSGPVNSLNAEMRNVPSSLGWTPAAIDVNGILMGNGLSVQPAPLFIPSMSDSVNVEGFVRMEDNSVDNSNSKSPRTRYMPCKQCEACKRQDCGLCPSCKDKTKFGGPNKAHQRCKLRECKSKIVKISVPKVPKIPKTKTQAKTSKASETQPETQQTQLSQPEQQQPSQPPRPKRSTSKPLSTLLGSPASGEEDDDEDFLGESANNFAYVHRNANNKPKGKQKVQKGATRPPPERLAYRRNADYENKPSHWERSLTILKAGDIVNPLVSLPNNRLASVTEFWEMVDLWYPRLPSDWWRGVGNFESLGIKSDEFYDRFFPKPQKASSAKKFLDTSQEWAEKLELRSKRPEKIVFGESEEQWDEAFVVPANPPEPKPEISFIVHFNPNPNYKAGNVHPDTEDGIVATVRAAITPDGKFTVTPNCLTPPSADEPILAGGGPKPSFDVLKIVDSKVYPKANGTANRIAELSEKLREFESTVIEPEVRRLVRKSVEEIESNSARSKDEEKRQIKQYMEYRETEARMLLEEQAKLDELMNACCQVCQDGEVMPDNQIVFCEGCNVSVHQKCYGVERVPEGDWYCRLCEPLAFKAGLTEVIAENATPGKEKPDVNGAKGIVCELCPIKTGAFVPTIEPNKFVHVCCAKWHGMGYVPPLAAEPGQPVPLVIPNSVNTNTVIESLFSYKQASRMLTKNLKCEVCNDNYGALIKCAHDRCKANLHVTCARESKGCLVIHGENCDGPVVNGWRLFCNQHSKGLRQVRLNPDIIHDKSKLGPTRFLNTPDRHLDQWIHDEKNMSIAASRTKHGAFCDLCGLRSDSEHFEHKDFVRCFTCGNFFHAECYDPNMTINKSNGMRKDHRSIICNACDFSSRNEDYETPICDMCPVVGGALKPTSRNAISKTEKKKSSRKPSGGGRRSTTPTSGSQTSQSSGSLDDEEKSVQRNDGGGSSESCPIAGASEPPKLKKKAFWCHAACGAYNDKCYYDEAPAEPWSSINITNVAMSNQRPDARTCLFIQAKQRCILCGRNDMLKVKCNQQLGGGGGRGSSCQRMMHIGCAKQAGFDVSPTGRYEGEPPERTGVTSGNVACLQHSTGEDYGLKAKIKILMAIENNRGVRGANSSNKSAAAFHAACKIICSLGWAWRWADWWVSHGFGVGGVAETSVASGGGVVRAPPVSRKKPNNSVKKSGSSRSRKKGGGGKPSSPKEVEEVKIADTLERGEPEDVVEGLPQRVIEARWCRLMAFSAALRNRDYDSDPSVLSSPNPMDSSLAVAFRAVLSCQTLCGIYDNDQIDFATLWLCRAYRSGLNSFMGIGDCKVEVDEATCKFRSDVELKKHVLGSRGLPGVRAREEDEAKEKEAKEKEKEEKEEEGGGGKAGAEGREDLAGAMKKEEGGKGGEAEDMQVDEEEEESDEDPSEPQLDDDEKWLGFENTGGDYDDFDLLNKDENVGGWMNSGNDFKASDFYYPWMASKPASGAKFRAGKSPERREGSGRKRKQTVFLNVGHEEEPQVMRNRDPKRVKQEEEEKDDGDDDEMSV</sequence>
<evidence type="ECO:0000256" key="4">
    <source>
        <dbReference type="ARBA" id="ARBA00023125"/>
    </source>
</evidence>
<keyword evidence="10" id="KW-1185">Reference proteome</keyword>
<feature type="compositionally biased region" description="Basic and acidic residues" evidence="6">
    <location>
        <begin position="1535"/>
        <end position="1544"/>
    </location>
</feature>
<dbReference type="InterPro" id="IPR019786">
    <property type="entry name" value="Zinc_finger_PHD-type_CS"/>
</dbReference>
<name>A0A9W7AMJ6_9STRA</name>
<evidence type="ECO:0000256" key="1">
    <source>
        <dbReference type="ARBA" id="ARBA00022723"/>
    </source>
</evidence>
<feature type="compositionally biased region" description="Polar residues" evidence="6">
    <location>
        <begin position="24"/>
        <end position="47"/>
    </location>
</feature>
<feature type="compositionally biased region" description="Basic and acidic residues" evidence="6">
    <location>
        <begin position="1431"/>
        <end position="1451"/>
    </location>
</feature>
<feature type="compositionally biased region" description="Basic and acidic residues" evidence="6">
    <location>
        <begin position="1400"/>
        <end position="1418"/>
    </location>
</feature>
<dbReference type="CDD" id="cd15571">
    <property type="entry name" value="ePHD"/>
    <property type="match status" value="1"/>
</dbReference>
<comment type="caution">
    <text evidence="9">The sequence shown here is derived from an EMBL/GenBank/DDBJ whole genome shotgun (WGS) entry which is preliminary data.</text>
</comment>
<protein>
    <submittedName>
        <fullName evidence="9">Uncharacterized protein</fullName>
    </submittedName>
</protein>
<dbReference type="GO" id="GO:0003677">
    <property type="term" value="F:DNA binding"/>
    <property type="evidence" value="ECO:0007669"/>
    <property type="project" value="UniProtKB-KW"/>
</dbReference>
<feature type="region of interest" description="Disordered" evidence="6">
    <location>
        <begin position="193"/>
        <end position="261"/>
    </location>
</feature>
<dbReference type="GO" id="GO:0006357">
    <property type="term" value="P:regulation of transcription by RNA polymerase II"/>
    <property type="evidence" value="ECO:0007669"/>
    <property type="project" value="TreeGrafter"/>
</dbReference>